<reference evidence="1" key="1">
    <citation type="submission" date="2019-09" db="EMBL/GenBank/DDBJ databases">
        <authorList>
            <person name="Needham M D."/>
        </authorList>
    </citation>
    <scope>NUCLEOTIDE SEQUENCE</scope>
</reference>
<accession>A0A5E8CHI0</accession>
<proteinExistence type="predicted"/>
<protein>
    <submittedName>
        <fullName evidence="1">Uncharacterized protein</fullName>
    </submittedName>
</protein>
<dbReference type="InterPro" id="IPR013078">
    <property type="entry name" value="His_Pase_superF_clade-1"/>
</dbReference>
<dbReference type="EMBL" id="CABVLZ010000002">
    <property type="protein sequence ID" value="VVU94681.1"/>
    <property type="molecule type" value="Genomic_DNA"/>
</dbReference>
<sequence>MVLVDKILITNVLNEIVLMNSDITGMFNPKTEKMEKVDKKKFHPCFSIQNQIDKEMTCLEIWDHLFGIIEANVPKTIKSKVMIITHGHKLGKLMPLPKYEGNRIGFGNLFTFKINIENGALGDISVIHNPIEQETIYNHEKIYLTSDNNFYIKNIDTTAISKALRDYKNLNTTIILIRHSKALHNGTELLYENIYDPPLVNDGIESAHSLGRKLKENEEIDENIHILPICSELNRTLTTFHHICHGAKISFSDELSKYLSELDKIGETIKKNLK</sequence>
<dbReference type="Gene3D" id="3.40.50.1240">
    <property type="entry name" value="Phosphoglycerate mutase-like"/>
    <property type="match status" value="1"/>
</dbReference>
<organism evidence="1">
    <name type="scientific">seawater metagenome</name>
    <dbReference type="NCBI Taxonomy" id="1561972"/>
    <lineage>
        <taxon>unclassified sequences</taxon>
        <taxon>metagenomes</taxon>
        <taxon>ecological metagenomes</taxon>
    </lineage>
</organism>
<gene>
    <name evidence="1" type="ORF">CPAV1605_406</name>
</gene>
<dbReference type="InterPro" id="IPR029033">
    <property type="entry name" value="His_PPase_superfam"/>
</dbReference>
<dbReference type="SUPFAM" id="SSF53254">
    <property type="entry name" value="Phosphoglycerate mutase-like"/>
    <property type="match status" value="1"/>
</dbReference>
<name>A0A5E8CHI0_9ZZZZ</name>
<dbReference type="Pfam" id="PF00300">
    <property type="entry name" value="His_Phos_1"/>
    <property type="match status" value="1"/>
</dbReference>
<evidence type="ECO:0000313" key="1">
    <source>
        <dbReference type="EMBL" id="VVU94681.1"/>
    </source>
</evidence>
<dbReference type="AlphaFoldDB" id="A0A5E8CHI0"/>